<dbReference type="GO" id="GO:0016614">
    <property type="term" value="F:oxidoreductase activity, acting on CH-OH group of donors"/>
    <property type="evidence" value="ECO:0007669"/>
    <property type="project" value="InterPro"/>
</dbReference>
<dbReference type="GO" id="GO:0050660">
    <property type="term" value="F:flavin adenine dinucleotide binding"/>
    <property type="evidence" value="ECO:0007669"/>
    <property type="project" value="InterPro"/>
</dbReference>
<keyword evidence="8" id="KW-1185">Reference proteome</keyword>
<dbReference type="PANTHER" id="PTHR11552:SF147">
    <property type="entry name" value="CHOLINE DEHYDROGENASE, MITOCHONDRIAL"/>
    <property type="match status" value="1"/>
</dbReference>
<keyword evidence="3 5" id="KW-0285">Flavoprotein</keyword>
<comment type="similarity">
    <text evidence="2 5">Belongs to the GMC oxidoreductase family.</text>
</comment>
<dbReference type="Gene3D" id="3.30.560.10">
    <property type="entry name" value="Glucose Oxidase, domain 3"/>
    <property type="match status" value="2"/>
</dbReference>
<dbReference type="Pfam" id="PF00732">
    <property type="entry name" value="GMC_oxred_N"/>
    <property type="match status" value="1"/>
</dbReference>
<dbReference type="SUPFAM" id="SSF51905">
    <property type="entry name" value="FAD/NAD(P)-binding domain"/>
    <property type="match status" value="1"/>
</dbReference>
<evidence type="ECO:0000313" key="7">
    <source>
        <dbReference type="EMBL" id="GGK78533.1"/>
    </source>
</evidence>
<organism evidence="7 8">
    <name type="scientific">Mangrovihabitans endophyticus</name>
    <dbReference type="NCBI Taxonomy" id="1751298"/>
    <lineage>
        <taxon>Bacteria</taxon>
        <taxon>Bacillati</taxon>
        <taxon>Actinomycetota</taxon>
        <taxon>Actinomycetes</taxon>
        <taxon>Micromonosporales</taxon>
        <taxon>Micromonosporaceae</taxon>
        <taxon>Mangrovihabitans</taxon>
    </lineage>
</organism>
<dbReference type="InterPro" id="IPR036188">
    <property type="entry name" value="FAD/NAD-bd_sf"/>
</dbReference>
<name>A0A8J3BXE2_9ACTN</name>
<evidence type="ECO:0000259" key="6">
    <source>
        <dbReference type="PROSITE" id="PS00623"/>
    </source>
</evidence>
<dbReference type="PANTHER" id="PTHR11552">
    <property type="entry name" value="GLUCOSE-METHANOL-CHOLINE GMC OXIDOREDUCTASE"/>
    <property type="match status" value="1"/>
</dbReference>
<evidence type="ECO:0000256" key="3">
    <source>
        <dbReference type="ARBA" id="ARBA00022630"/>
    </source>
</evidence>
<dbReference type="PROSITE" id="PS00623">
    <property type="entry name" value="GMC_OXRED_1"/>
    <property type="match status" value="1"/>
</dbReference>
<reference evidence="7" key="1">
    <citation type="journal article" date="2014" name="Int. J. Syst. Evol. Microbiol.">
        <title>Complete genome sequence of Corynebacterium casei LMG S-19264T (=DSM 44701T), isolated from a smear-ripened cheese.</title>
        <authorList>
            <consortium name="US DOE Joint Genome Institute (JGI-PGF)"/>
            <person name="Walter F."/>
            <person name="Albersmeier A."/>
            <person name="Kalinowski J."/>
            <person name="Ruckert C."/>
        </authorList>
    </citation>
    <scope>NUCLEOTIDE SEQUENCE</scope>
    <source>
        <strain evidence="7">CGMCC 4.7299</strain>
    </source>
</reference>
<keyword evidence="4 5" id="KW-0274">FAD</keyword>
<dbReference type="Proteomes" id="UP000656042">
    <property type="component" value="Unassembled WGS sequence"/>
</dbReference>
<evidence type="ECO:0000256" key="1">
    <source>
        <dbReference type="ARBA" id="ARBA00001974"/>
    </source>
</evidence>
<feature type="domain" description="Glucose-methanol-choline oxidoreductase N-terminal" evidence="6">
    <location>
        <begin position="11"/>
        <end position="34"/>
    </location>
</feature>
<dbReference type="EMBL" id="BMMX01000002">
    <property type="protein sequence ID" value="GGK78533.1"/>
    <property type="molecule type" value="Genomic_DNA"/>
</dbReference>
<dbReference type="SUPFAM" id="SSF54373">
    <property type="entry name" value="FAD-linked reductases, C-terminal domain"/>
    <property type="match status" value="1"/>
</dbReference>
<evidence type="ECO:0000256" key="2">
    <source>
        <dbReference type="ARBA" id="ARBA00010790"/>
    </source>
</evidence>
<gene>
    <name evidence="7" type="ORF">GCM10012284_10540</name>
</gene>
<dbReference type="AlphaFoldDB" id="A0A8J3BXE2"/>
<dbReference type="Gene3D" id="3.50.50.60">
    <property type="entry name" value="FAD/NAD(P)-binding domain"/>
    <property type="match status" value="2"/>
</dbReference>
<accession>A0A8J3BXE2</accession>
<dbReference type="Pfam" id="PF05199">
    <property type="entry name" value="GMC_oxred_C"/>
    <property type="match status" value="1"/>
</dbReference>
<evidence type="ECO:0000313" key="8">
    <source>
        <dbReference type="Proteomes" id="UP000656042"/>
    </source>
</evidence>
<comment type="caution">
    <text evidence="7">The sequence shown here is derived from an EMBL/GenBank/DDBJ whole genome shotgun (WGS) entry which is preliminary data.</text>
</comment>
<dbReference type="InterPro" id="IPR000172">
    <property type="entry name" value="GMC_OxRdtase_N"/>
</dbReference>
<dbReference type="InterPro" id="IPR012132">
    <property type="entry name" value="GMC_OxRdtase"/>
</dbReference>
<dbReference type="InterPro" id="IPR007867">
    <property type="entry name" value="GMC_OxRtase_C"/>
</dbReference>
<reference evidence="7" key="2">
    <citation type="submission" date="2020-09" db="EMBL/GenBank/DDBJ databases">
        <authorList>
            <person name="Sun Q."/>
            <person name="Zhou Y."/>
        </authorList>
    </citation>
    <scope>NUCLEOTIDE SEQUENCE</scope>
    <source>
        <strain evidence="7">CGMCC 4.7299</strain>
    </source>
</reference>
<sequence>MSRRRVYLPRGRVLGGSSSINTMVYVRGHRLDYDGWNQSGWRYADMLPYFKRSEDNERGASEYHGTLVFAHSQPISLITANQPANVELFRTEGRGPLTANGPEAGGFVRLGDAVAAPDVEFLAAPVMFVDSGLTPPTQHAFSFGPSMLTPHTRGSVSLASDEPTAKPYISHDYFADGRDLDAAVEATRAGLRIARQKALEPYTETPFELPASDSDADVRDFIRHYAHSIFHPAGTCAMGSVVDADLRVQGVDGLRVVDASIMPSLVRGNPNAPTIAIAEKAADLIAGTTAPEPEIVAAAG</sequence>
<evidence type="ECO:0000256" key="5">
    <source>
        <dbReference type="RuleBase" id="RU003968"/>
    </source>
</evidence>
<protein>
    <recommendedName>
        <fullName evidence="6">Glucose-methanol-choline oxidoreductase N-terminal domain-containing protein</fullName>
    </recommendedName>
</protein>
<evidence type="ECO:0000256" key="4">
    <source>
        <dbReference type="ARBA" id="ARBA00022827"/>
    </source>
</evidence>
<proteinExistence type="inferred from homology"/>
<comment type="cofactor">
    <cofactor evidence="1">
        <name>FAD</name>
        <dbReference type="ChEBI" id="CHEBI:57692"/>
    </cofactor>
</comment>